<proteinExistence type="inferred from homology"/>
<dbReference type="PANTHER" id="PTHR10796">
    <property type="entry name" value="PATCHED-RELATED"/>
    <property type="match status" value="1"/>
</dbReference>
<dbReference type="InterPro" id="IPR003392">
    <property type="entry name" value="PTHD_SSD"/>
</dbReference>
<evidence type="ECO:0000256" key="5">
    <source>
        <dbReference type="ARBA" id="ARBA00023136"/>
    </source>
</evidence>
<dbReference type="Pfam" id="PF02460">
    <property type="entry name" value="Patched"/>
    <property type="match status" value="1"/>
</dbReference>
<dbReference type="GO" id="GO:0097225">
    <property type="term" value="C:sperm midpiece"/>
    <property type="evidence" value="ECO:0007669"/>
    <property type="project" value="UniProtKB-ARBA"/>
</dbReference>
<dbReference type="SUPFAM" id="SSF82866">
    <property type="entry name" value="Multidrug efflux transporter AcrB transmembrane domain"/>
    <property type="match status" value="2"/>
</dbReference>
<dbReference type="InterPro" id="IPR000731">
    <property type="entry name" value="SSD"/>
</dbReference>
<evidence type="ECO:0000313" key="11">
    <source>
        <dbReference type="RefSeq" id="XP_020008007.1"/>
    </source>
</evidence>
<evidence type="ECO:0000256" key="9">
    <source>
        <dbReference type="ARBA" id="ARBA00074262"/>
    </source>
</evidence>
<comment type="function">
    <text evidence="7">May play a role in sperm development or sperm function. However, does not appear to have an essential role in spermatogenesis or male fertility.</text>
</comment>
<reference evidence="11" key="1">
    <citation type="submission" date="2025-08" db="UniProtKB">
        <authorList>
            <consortium name="RefSeq"/>
        </authorList>
    </citation>
    <scope>IDENTIFICATION</scope>
    <source>
        <tissue evidence="11">Leukocyte</tissue>
    </source>
</reference>
<evidence type="ECO:0000256" key="6">
    <source>
        <dbReference type="ARBA" id="ARBA00023180"/>
    </source>
</evidence>
<gene>
    <name evidence="11" type="primary">Ptchd3</name>
</gene>
<dbReference type="PROSITE" id="PS50156">
    <property type="entry name" value="SSD"/>
    <property type="match status" value="1"/>
</dbReference>
<comment type="subcellular location">
    <subcellularLocation>
        <location evidence="8">Cell projection</location>
        <location evidence="8">Cilium</location>
        <location evidence="8">Flagellum membrane</location>
        <topology evidence="8">Multi-pass membrane protein</topology>
    </subcellularLocation>
</comment>
<dbReference type="KEGG" id="ccan:109675806"/>
<dbReference type="GO" id="GO:0016020">
    <property type="term" value="C:membrane"/>
    <property type="evidence" value="ECO:0007669"/>
    <property type="project" value="InterPro"/>
</dbReference>
<evidence type="ECO:0000256" key="8">
    <source>
        <dbReference type="ARBA" id="ARBA00060429"/>
    </source>
</evidence>
<dbReference type="AlphaFoldDB" id="A0A8B7TMR2"/>
<dbReference type="OrthoDB" id="6510177at2759"/>
<dbReference type="RefSeq" id="XP_020008007.1">
    <property type="nucleotide sequence ID" value="XM_020152418.1"/>
</dbReference>
<keyword evidence="10" id="KW-1185">Reference proteome</keyword>
<dbReference type="Proteomes" id="UP001732720">
    <property type="component" value="Chromosome 4"/>
</dbReference>
<dbReference type="FunFam" id="1.20.1640.10:FF:000013">
    <property type="entry name" value="PaTched Related family"/>
    <property type="match status" value="1"/>
</dbReference>
<evidence type="ECO:0000256" key="2">
    <source>
        <dbReference type="ARBA" id="ARBA00022475"/>
    </source>
</evidence>
<evidence type="ECO:0000256" key="3">
    <source>
        <dbReference type="ARBA" id="ARBA00022692"/>
    </source>
</evidence>
<dbReference type="GeneID" id="109675806"/>
<dbReference type="CTD" id="374308"/>
<evidence type="ECO:0000256" key="1">
    <source>
        <dbReference type="ARBA" id="ARBA00005585"/>
    </source>
</evidence>
<name>A0A8B7TMR2_CASCN</name>
<dbReference type="Gene3D" id="1.20.1640.10">
    <property type="entry name" value="Multidrug efflux transporter AcrB transmembrane domain"/>
    <property type="match status" value="2"/>
</dbReference>
<dbReference type="PANTHER" id="PTHR10796:SF60">
    <property type="entry name" value="PATCHED DOMAIN-CONTAINING PROTEIN 3"/>
    <property type="match status" value="1"/>
</dbReference>
<dbReference type="InterPro" id="IPR051697">
    <property type="entry name" value="Patched_domain-protein"/>
</dbReference>
<keyword evidence="3" id="KW-0812">Transmembrane</keyword>
<evidence type="ECO:0000313" key="10">
    <source>
        <dbReference type="Proteomes" id="UP001732720"/>
    </source>
</evidence>
<protein>
    <recommendedName>
        <fullName evidence="9">Patched domain-containing protein 3</fullName>
    </recommendedName>
</protein>
<keyword evidence="5" id="KW-0472">Membrane</keyword>
<keyword evidence="2" id="KW-1003">Cell membrane</keyword>
<comment type="similarity">
    <text evidence="1">Belongs to the patched family.</text>
</comment>
<accession>A0A8B7TMR2</accession>
<keyword evidence="4" id="KW-1133">Transmembrane helix</keyword>
<evidence type="ECO:0000256" key="7">
    <source>
        <dbReference type="ARBA" id="ARBA00057027"/>
    </source>
</evidence>
<sequence>MDMAQCSRYDMVRAWTTCPGEKGVSGKELVTENESVLLSNTMSVRILGCSLTLDASNIKKLQATRCGRWVSIRAPGASTELRALLGCWASSPETVGIAPRRPVGATPGKPLRQLGDLGGNSPEDLELAAGGSTQRLLAHLLSRALREMSEEPSKEAESEAQERAKPAQSVSAAFLTPEAVTTDEAQREAGPKEESSRERVLESQAARRGSGSEAEQEPASDPGPQPHPSWASGPPVERPRPVGQEAPAASPEPPRRCHTDCLEAPLSRVFGRLGRIVGSYPWAFLLVPVMLTAALGTGFIYLPKEKENLEEQYTPIGSPAKAERRFVQAHFSTNDSYRFSASRMSTEANFASLLVVCNTPSLLEGEVFAEISRLDQAVQNLKVTLENGTQILYREACAKYKAFCVPPNPLLFAWQHNRTMDLGKLTFPIFHLLGHPVSLANFLGGNVLGERVGKNHFLLQSKAMRLLYFLKTEQPEESEQSKEWLIHFLEQFNNIKDRLALEKIKVVHFTSLSRQMEFESTSMTVIPLFHLAYILIILFAIVSCFRLDCIRNKMWVAVIGVFSVAMAVVSGFGLLLHVGVPFVIIVANSPFLILGVGVDDMFIMISAWQKTSLLDSTRDRLSNVYSKVAVSITITTITNVLAFYTGIMSSFRSVQYFCIYTGTTLLFCYFYSITCFGAIMALDGKREINCLNWVKRPDPKYASLKRTCCFPCGSVLDGCGEDNHPMNLFFRDYFGPFLIKPKSKIFVVLVYILYIISSIYGCFHVQEGLDLRNLASDDSYIIPYFNIEEDYFSDYGPRVMVIITESINYWDEDVRQQLEACMIQFEENEFVDNSLREFWLNAYLQYLKNAKKNPNDKKTFMDNISGFITAFPFFKYDINISSSNEITCSRGFIQLMSVSSSKNKKLMVLQLRDIAAKCEVPLIVYNQAFIYFDQFAAILENTVRNVMVASTAMFIVSLSLIPHPVCSVWVTFAIASVIVGVTGFMAFWNVNLDSISMINLVICIGFSFDFSAHISYAFVSSSKDTVNKRSVEALYMLGYPVLQSAISTIIGVFALSVAKAYIFRTFFKIMFLVMLFGAIHGLVFIPIFLTFF</sequence>
<evidence type="ECO:0000256" key="4">
    <source>
        <dbReference type="ARBA" id="ARBA00022989"/>
    </source>
</evidence>
<organism evidence="11">
    <name type="scientific">Castor canadensis</name>
    <name type="common">American beaver</name>
    <dbReference type="NCBI Taxonomy" id="51338"/>
    <lineage>
        <taxon>Eukaryota</taxon>
        <taxon>Metazoa</taxon>
        <taxon>Chordata</taxon>
        <taxon>Craniata</taxon>
        <taxon>Vertebrata</taxon>
        <taxon>Euteleostomi</taxon>
        <taxon>Mammalia</taxon>
        <taxon>Eutheria</taxon>
        <taxon>Euarchontoglires</taxon>
        <taxon>Glires</taxon>
        <taxon>Rodentia</taxon>
        <taxon>Castorimorpha</taxon>
        <taxon>Castoridae</taxon>
        <taxon>Castor</taxon>
    </lineage>
</organism>
<keyword evidence="6" id="KW-0325">Glycoprotein</keyword>